<dbReference type="AlphaFoldDB" id="A0A1A3BQC2"/>
<gene>
    <name evidence="1" type="ORF">A9X01_02740</name>
</gene>
<evidence type="ECO:0000313" key="1">
    <source>
        <dbReference type="EMBL" id="OBI77145.1"/>
    </source>
</evidence>
<dbReference type="Proteomes" id="UP000093795">
    <property type="component" value="Unassembled WGS sequence"/>
</dbReference>
<proteinExistence type="predicted"/>
<dbReference type="STRING" id="1790.A5645_13210"/>
<name>A0A1A3BQC2_MYCAS</name>
<reference evidence="1 2" key="1">
    <citation type="submission" date="2016-06" db="EMBL/GenBank/DDBJ databases">
        <authorList>
            <person name="Kjaerup R.B."/>
            <person name="Dalgaard T.S."/>
            <person name="Juul-Madsen H.R."/>
        </authorList>
    </citation>
    <scope>NUCLEOTIDE SEQUENCE [LARGE SCALE GENOMIC DNA]</scope>
    <source>
        <strain evidence="1 2">1081914.2</strain>
    </source>
</reference>
<dbReference type="EMBL" id="LZKQ01000268">
    <property type="protein sequence ID" value="OBI77145.1"/>
    <property type="molecule type" value="Genomic_DNA"/>
</dbReference>
<dbReference type="OrthoDB" id="5084067at2"/>
<accession>A0A1A3BQC2</accession>
<evidence type="ECO:0008006" key="3">
    <source>
        <dbReference type="Google" id="ProtNLM"/>
    </source>
</evidence>
<sequence length="192" mass="20699">MRAVQLNWAGATRWHQRVQLDGPGVYLVALAEVPDEVVTQAVCPVSAAAVQQLLDVRPELLLDGRRPTADALAERLASMWLADETVLYIGLAGTSVAKRVRQYYKTALGARKPHAGGWPLKTLANLDQLWVHYAPCASVDAAERAMLDTFVSAASASARVAVCDPDLPLPFANLTVPRGARKRHGISGAREP</sequence>
<protein>
    <recommendedName>
        <fullName evidence="3">GIY-YIG domain-containing protein</fullName>
    </recommendedName>
</protein>
<organism evidence="1 2">
    <name type="scientific">Mycobacterium asiaticum</name>
    <dbReference type="NCBI Taxonomy" id="1790"/>
    <lineage>
        <taxon>Bacteria</taxon>
        <taxon>Bacillati</taxon>
        <taxon>Actinomycetota</taxon>
        <taxon>Actinomycetes</taxon>
        <taxon>Mycobacteriales</taxon>
        <taxon>Mycobacteriaceae</taxon>
        <taxon>Mycobacterium</taxon>
    </lineage>
</organism>
<dbReference type="RefSeq" id="WP_065122828.1">
    <property type="nucleotide sequence ID" value="NZ_LZKQ01000268.1"/>
</dbReference>
<comment type="caution">
    <text evidence="1">The sequence shown here is derived from an EMBL/GenBank/DDBJ whole genome shotgun (WGS) entry which is preliminary data.</text>
</comment>
<evidence type="ECO:0000313" key="2">
    <source>
        <dbReference type="Proteomes" id="UP000093795"/>
    </source>
</evidence>